<accession>E4XC26</accession>
<evidence type="ECO:0000313" key="1">
    <source>
        <dbReference type="EMBL" id="CBY09151.1"/>
    </source>
</evidence>
<gene>
    <name evidence="1" type="ORF">GSOID_T00007678001</name>
</gene>
<dbReference type="Proteomes" id="UP000001307">
    <property type="component" value="Unassembled WGS sequence"/>
</dbReference>
<name>E4XC26_OIKDI</name>
<proteinExistence type="predicted"/>
<dbReference type="AlphaFoldDB" id="E4XC26"/>
<evidence type="ECO:0000313" key="2">
    <source>
        <dbReference type="Proteomes" id="UP000001307"/>
    </source>
</evidence>
<sequence>MFYATAALSTHSAVTGVSELLARTRITRINELTFIFLCQNKHL</sequence>
<protein>
    <submittedName>
        <fullName evidence="1">Uncharacterized protein</fullName>
    </submittedName>
</protein>
<keyword evidence="2" id="KW-1185">Reference proteome</keyword>
<dbReference type="EMBL" id="FN653035">
    <property type="protein sequence ID" value="CBY09151.1"/>
    <property type="molecule type" value="Genomic_DNA"/>
</dbReference>
<organism evidence="1">
    <name type="scientific">Oikopleura dioica</name>
    <name type="common">Tunicate</name>
    <dbReference type="NCBI Taxonomy" id="34765"/>
    <lineage>
        <taxon>Eukaryota</taxon>
        <taxon>Metazoa</taxon>
        <taxon>Chordata</taxon>
        <taxon>Tunicata</taxon>
        <taxon>Appendicularia</taxon>
        <taxon>Copelata</taxon>
        <taxon>Oikopleuridae</taxon>
        <taxon>Oikopleura</taxon>
    </lineage>
</organism>
<dbReference type="InParanoid" id="E4XC26"/>
<reference evidence="1" key="1">
    <citation type="journal article" date="2010" name="Science">
        <title>Plasticity of animal genome architecture unmasked by rapid evolution of a pelagic tunicate.</title>
        <authorList>
            <person name="Denoeud F."/>
            <person name="Henriet S."/>
            <person name="Mungpakdee S."/>
            <person name="Aury J.M."/>
            <person name="Da Silva C."/>
            <person name="Brinkmann H."/>
            <person name="Mikhaleva J."/>
            <person name="Olsen L.C."/>
            <person name="Jubin C."/>
            <person name="Canestro C."/>
            <person name="Bouquet J.M."/>
            <person name="Danks G."/>
            <person name="Poulain J."/>
            <person name="Campsteijn C."/>
            <person name="Adamski M."/>
            <person name="Cross I."/>
            <person name="Yadetie F."/>
            <person name="Muffato M."/>
            <person name="Louis A."/>
            <person name="Butcher S."/>
            <person name="Tsagkogeorga G."/>
            <person name="Konrad A."/>
            <person name="Singh S."/>
            <person name="Jensen M.F."/>
            <person name="Cong E.H."/>
            <person name="Eikeseth-Otteraa H."/>
            <person name="Noel B."/>
            <person name="Anthouard V."/>
            <person name="Porcel B.M."/>
            <person name="Kachouri-Lafond R."/>
            <person name="Nishino A."/>
            <person name="Ugolini M."/>
            <person name="Chourrout P."/>
            <person name="Nishida H."/>
            <person name="Aasland R."/>
            <person name="Huzurbazar S."/>
            <person name="Westhof E."/>
            <person name="Delsuc F."/>
            <person name="Lehrach H."/>
            <person name="Reinhardt R."/>
            <person name="Weissenbach J."/>
            <person name="Roy S.W."/>
            <person name="Artiguenave F."/>
            <person name="Postlethwait J.H."/>
            <person name="Manak J.R."/>
            <person name="Thompson E.M."/>
            <person name="Jaillon O."/>
            <person name="Du Pasquier L."/>
            <person name="Boudinot P."/>
            <person name="Liberles D.A."/>
            <person name="Volff J.N."/>
            <person name="Philippe H."/>
            <person name="Lenhard B."/>
            <person name="Roest Crollius H."/>
            <person name="Wincker P."/>
            <person name="Chourrout D."/>
        </authorList>
    </citation>
    <scope>NUCLEOTIDE SEQUENCE [LARGE SCALE GENOMIC DNA]</scope>
</reference>